<dbReference type="EMBL" id="JAIWYP010000007">
    <property type="protein sequence ID" value="KAH3793223.1"/>
    <property type="molecule type" value="Genomic_DNA"/>
</dbReference>
<dbReference type="Proteomes" id="UP000828390">
    <property type="component" value="Unassembled WGS sequence"/>
</dbReference>
<sequence>MAPTKQKFMTSDDTPGRPTKGTQIPRRVLSPLPCTSGTNHKDYMEETESESACEGLSEVDFLRVQMSSARNVNLSA</sequence>
<organism evidence="2 3">
    <name type="scientific">Dreissena polymorpha</name>
    <name type="common">Zebra mussel</name>
    <name type="synonym">Mytilus polymorpha</name>
    <dbReference type="NCBI Taxonomy" id="45954"/>
    <lineage>
        <taxon>Eukaryota</taxon>
        <taxon>Metazoa</taxon>
        <taxon>Spiralia</taxon>
        <taxon>Lophotrochozoa</taxon>
        <taxon>Mollusca</taxon>
        <taxon>Bivalvia</taxon>
        <taxon>Autobranchia</taxon>
        <taxon>Heteroconchia</taxon>
        <taxon>Euheterodonta</taxon>
        <taxon>Imparidentia</taxon>
        <taxon>Neoheterodontei</taxon>
        <taxon>Myida</taxon>
        <taxon>Dreissenoidea</taxon>
        <taxon>Dreissenidae</taxon>
        <taxon>Dreissena</taxon>
    </lineage>
</organism>
<name>A0A9D4F737_DREPO</name>
<reference evidence="2" key="2">
    <citation type="submission" date="2020-11" db="EMBL/GenBank/DDBJ databases">
        <authorList>
            <person name="McCartney M.A."/>
            <person name="Auch B."/>
            <person name="Kono T."/>
            <person name="Mallez S."/>
            <person name="Becker A."/>
            <person name="Gohl D.M."/>
            <person name="Silverstein K.A.T."/>
            <person name="Koren S."/>
            <person name="Bechman K.B."/>
            <person name="Herman A."/>
            <person name="Abrahante J.E."/>
            <person name="Garbe J."/>
        </authorList>
    </citation>
    <scope>NUCLEOTIDE SEQUENCE</scope>
    <source>
        <strain evidence="2">Duluth1</strain>
        <tissue evidence="2">Whole animal</tissue>
    </source>
</reference>
<dbReference type="AlphaFoldDB" id="A0A9D4F737"/>
<accession>A0A9D4F737</accession>
<evidence type="ECO:0000256" key="1">
    <source>
        <dbReference type="SAM" id="MobiDB-lite"/>
    </source>
</evidence>
<evidence type="ECO:0000313" key="3">
    <source>
        <dbReference type="Proteomes" id="UP000828390"/>
    </source>
</evidence>
<protein>
    <submittedName>
        <fullName evidence="2">Uncharacterized protein</fullName>
    </submittedName>
</protein>
<comment type="caution">
    <text evidence="2">The sequence shown here is derived from an EMBL/GenBank/DDBJ whole genome shotgun (WGS) entry which is preliminary data.</text>
</comment>
<evidence type="ECO:0000313" key="2">
    <source>
        <dbReference type="EMBL" id="KAH3793223.1"/>
    </source>
</evidence>
<reference evidence="2" key="1">
    <citation type="journal article" date="2019" name="bioRxiv">
        <title>The Genome of the Zebra Mussel, Dreissena polymorpha: A Resource for Invasive Species Research.</title>
        <authorList>
            <person name="McCartney M.A."/>
            <person name="Auch B."/>
            <person name="Kono T."/>
            <person name="Mallez S."/>
            <person name="Zhang Y."/>
            <person name="Obille A."/>
            <person name="Becker A."/>
            <person name="Abrahante J.E."/>
            <person name="Garbe J."/>
            <person name="Badalamenti J.P."/>
            <person name="Herman A."/>
            <person name="Mangelson H."/>
            <person name="Liachko I."/>
            <person name="Sullivan S."/>
            <person name="Sone E.D."/>
            <person name="Koren S."/>
            <person name="Silverstein K.A.T."/>
            <person name="Beckman K.B."/>
            <person name="Gohl D.M."/>
        </authorList>
    </citation>
    <scope>NUCLEOTIDE SEQUENCE</scope>
    <source>
        <strain evidence="2">Duluth1</strain>
        <tissue evidence="2">Whole animal</tissue>
    </source>
</reference>
<gene>
    <name evidence="2" type="ORF">DPMN_146729</name>
</gene>
<feature type="region of interest" description="Disordered" evidence="1">
    <location>
        <begin position="1"/>
        <end position="40"/>
    </location>
</feature>
<keyword evidence="3" id="KW-1185">Reference proteome</keyword>
<proteinExistence type="predicted"/>